<dbReference type="Proteomes" id="UP000465031">
    <property type="component" value="Chromosome"/>
</dbReference>
<evidence type="ECO:0000256" key="6">
    <source>
        <dbReference type="SAM" id="MobiDB-lite"/>
    </source>
</evidence>
<feature type="region of interest" description="Disordered" evidence="6">
    <location>
        <begin position="144"/>
        <end position="193"/>
    </location>
</feature>
<gene>
    <name evidence="8" type="primary">ruvX</name>
    <name evidence="8" type="ORF">GSU10_06775</name>
</gene>
<dbReference type="GO" id="GO:0005829">
    <property type="term" value="C:cytosol"/>
    <property type="evidence" value="ECO:0007669"/>
    <property type="project" value="TreeGrafter"/>
</dbReference>
<comment type="similarity">
    <text evidence="5">Belongs to the YqgF HJR family.</text>
</comment>
<dbReference type="InterPro" id="IPR037027">
    <property type="entry name" value="YqgF/RNaseH-like_dom_sf"/>
</dbReference>
<sequence length="193" mass="20359">MPRFGVRLGIDVGRSRIGVARCDADGLLAVPIETVARSGDGDSSDISRIALLAAEYDAEAIIVGLPLSLSGSETASTEDARGFARRLAEAIPTAPVRLVDERLSTVTAQSALHRSGRSTRGFRAVIDQVAAVVILQHAIDSERSAGTPAGAALETNEGPIRDRRPPEPPRRPRRRVRAVGSAASEPGPCPRLE</sequence>
<keyword evidence="1 5" id="KW-0963">Cytoplasm</keyword>
<feature type="domain" description="YqgF/RNase H-like" evidence="7">
    <location>
        <begin position="5"/>
        <end position="108"/>
    </location>
</feature>
<dbReference type="RefSeq" id="WP_132505095.1">
    <property type="nucleotide sequence ID" value="NZ_CP047186.1"/>
</dbReference>
<reference evidence="9" key="1">
    <citation type="submission" date="2019-12" db="EMBL/GenBank/DDBJ databases">
        <title>Complete and draft genome sequences of new strains and members of some known species of the genus Rathayibacter isolated from plants.</title>
        <authorList>
            <person name="Tarlachkov S.V."/>
            <person name="Starodumova I.P."/>
            <person name="Dorofeeva L.V."/>
            <person name="Prisyazhnaya N.V."/>
            <person name="Leyn S."/>
            <person name="Zlamal J."/>
            <person name="Elan M."/>
            <person name="Osterman A.L."/>
            <person name="Nadler S."/>
            <person name="Subbotin S.A."/>
            <person name="Evtushenko L.I."/>
        </authorList>
    </citation>
    <scope>NUCLEOTIDE SEQUENCE [LARGE SCALE GENOMIC DNA]</scope>
    <source>
        <strain evidence="9">VKM Ac-2761</strain>
    </source>
</reference>
<comment type="subcellular location">
    <subcellularLocation>
        <location evidence="5">Cytoplasm</location>
    </subcellularLocation>
</comment>
<keyword evidence="2 5" id="KW-0690">Ribosome biogenesis</keyword>
<feature type="compositionally biased region" description="Basic and acidic residues" evidence="6">
    <location>
        <begin position="159"/>
        <end position="170"/>
    </location>
</feature>
<dbReference type="Pfam" id="PF03652">
    <property type="entry name" value="RuvX"/>
    <property type="match status" value="1"/>
</dbReference>
<evidence type="ECO:0000256" key="2">
    <source>
        <dbReference type="ARBA" id="ARBA00022517"/>
    </source>
</evidence>
<evidence type="ECO:0000313" key="8">
    <source>
        <dbReference type="EMBL" id="QHC55365.1"/>
    </source>
</evidence>
<dbReference type="SUPFAM" id="SSF53098">
    <property type="entry name" value="Ribonuclease H-like"/>
    <property type="match status" value="1"/>
</dbReference>
<dbReference type="InterPro" id="IPR005227">
    <property type="entry name" value="YqgF"/>
</dbReference>
<dbReference type="EMBL" id="CP047186">
    <property type="protein sequence ID" value="QHC55365.1"/>
    <property type="molecule type" value="Genomic_DNA"/>
</dbReference>
<dbReference type="AlphaFoldDB" id="A0AAE6RKJ8"/>
<dbReference type="GO" id="GO:0016788">
    <property type="term" value="F:hydrolase activity, acting on ester bonds"/>
    <property type="evidence" value="ECO:0007669"/>
    <property type="project" value="UniProtKB-UniRule"/>
</dbReference>
<dbReference type="PANTHER" id="PTHR33317:SF4">
    <property type="entry name" value="POLYNUCLEOTIDYL TRANSFERASE, RIBONUCLEASE H-LIKE SUPERFAMILY PROTEIN"/>
    <property type="match status" value="1"/>
</dbReference>
<organism evidence="8 9">
    <name type="scientific">Rathayibacter tanaceti</name>
    <dbReference type="NCBI Taxonomy" id="1671680"/>
    <lineage>
        <taxon>Bacteria</taxon>
        <taxon>Bacillati</taxon>
        <taxon>Actinomycetota</taxon>
        <taxon>Actinomycetes</taxon>
        <taxon>Micrococcales</taxon>
        <taxon>Microbacteriaceae</taxon>
        <taxon>Rathayibacter</taxon>
    </lineage>
</organism>
<accession>A0AAE6RKJ8</accession>
<dbReference type="GO" id="GO:0004518">
    <property type="term" value="F:nuclease activity"/>
    <property type="evidence" value="ECO:0007669"/>
    <property type="project" value="UniProtKB-KW"/>
</dbReference>
<evidence type="ECO:0000256" key="3">
    <source>
        <dbReference type="ARBA" id="ARBA00022722"/>
    </source>
</evidence>
<dbReference type="HAMAP" id="MF_00651">
    <property type="entry name" value="Nuclease_YqgF"/>
    <property type="match status" value="1"/>
</dbReference>
<dbReference type="NCBIfam" id="TIGR00250">
    <property type="entry name" value="RNAse_H_YqgF"/>
    <property type="match status" value="1"/>
</dbReference>
<dbReference type="KEGG" id="rte:GSU10_06775"/>
<evidence type="ECO:0000256" key="1">
    <source>
        <dbReference type="ARBA" id="ARBA00022490"/>
    </source>
</evidence>
<protein>
    <recommendedName>
        <fullName evidence="5">Putative pre-16S rRNA nuclease</fullName>
        <ecNumber evidence="5">3.1.-.-</ecNumber>
    </recommendedName>
</protein>
<keyword evidence="4 5" id="KW-0378">Hydrolase</keyword>
<dbReference type="InterPro" id="IPR006641">
    <property type="entry name" value="YqgF/RNaseH-like_dom"/>
</dbReference>
<dbReference type="GO" id="GO:0000967">
    <property type="term" value="P:rRNA 5'-end processing"/>
    <property type="evidence" value="ECO:0007669"/>
    <property type="project" value="UniProtKB-UniRule"/>
</dbReference>
<keyword evidence="3 5" id="KW-0540">Nuclease</keyword>
<dbReference type="PANTHER" id="PTHR33317">
    <property type="entry name" value="POLYNUCLEOTIDYL TRANSFERASE, RIBONUCLEASE H-LIKE SUPERFAMILY PROTEIN"/>
    <property type="match status" value="1"/>
</dbReference>
<evidence type="ECO:0000259" key="7">
    <source>
        <dbReference type="SMART" id="SM00732"/>
    </source>
</evidence>
<evidence type="ECO:0000313" key="9">
    <source>
        <dbReference type="Proteomes" id="UP000465031"/>
    </source>
</evidence>
<dbReference type="EC" id="3.1.-.-" evidence="5"/>
<dbReference type="CDD" id="cd16964">
    <property type="entry name" value="YqgF"/>
    <property type="match status" value="1"/>
</dbReference>
<proteinExistence type="inferred from homology"/>
<dbReference type="Gene3D" id="3.30.420.140">
    <property type="entry name" value="YqgF/RNase H-like domain"/>
    <property type="match status" value="1"/>
</dbReference>
<dbReference type="SMART" id="SM00732">
    <property type="entry name" value="YqgFc"/>
    <property type="match status" value="1"/>
</dbReference>
<name>A0AAE6RKJ8_9MICO</name>
<evidence type="ECO:0000256" key="5">
    <source>
        <dbReference type="HAMAP-Rule" id="MF_00651"/>
    </source>
</evidence>
<comment type="function">
    <text evidence="5">Could be a nuclease involved in processing of the 5'-end of pre-16S rRNA.</text>
</comment>
<evidence type="ECO:0000256" key="4">
    <source>
        <dbReference type="ARBA" id="ARBA00022801"/>
    </source>
</evidence>
<dbReference type="InterPro" id="IPR012337">
    <property type="entry name" value="RNaseH-like_sf"/>
</dbReference>